<proteinExistence type="predicted"/>
<keyword evidence="2" id="KW-1185">Reference proteome</keyword>
<dbReference type="Proteomes" id="UP001597493">
    <property type="component" value="Unassembled WGS sequence"/>
</dbReference>
<sequence length="77" mass="8335">MSTFTMEHINPEGLFRSEAFSQAIAVTGRAKTIYIGGQNAINSKGEPLVTVLFVSEFASRPSCLSEIDGIALIEDKE</sequence>
<reference evidence="2" key="1">
    <citation type="journal article" date="2019" name="Int. J. Syst. Evol. Microbiol.">
        <title>The Global Catalogue of Microorganisms (GCM) 10K type strain sequencing project: providing services to taxonomists for standard genome sequencing and annotation.</title>
        <authorList>
            <consortium name="The Broad Institute Genomics Platform"/>
            <consortium name="The Broad Institute Genome Sequencing Center for Infectious Disease"/>
            <person name="Wu L."/>
            <person name="Ma J."/>
        </authorList>
    </citation>
    <scope>NUCLEOTIDE SEQUENCE [LARGE SCALE GENOMIC DNA]</scope>
    <source>
        <strain evidence="2">TISTR 1827</strain>
    </source>
</reference>
<protein>
    <submittedName>
        <fullName evidence="1">Uncharacterized protein</fullName>
    </submittedName>
</protein>
<dbReference type="EMBL" id="JBHUMY010000043">
    <property type="protein sequence ID" value="MFD2663666.1"/>
    <property type="molecule type" value="Genomic_DNA"/>
</dbReference>
<name>A0ABW5R4J4_9BACL</name>
<organism evidence="1 2">
    <name type="scientific">Paenibacillus thailandensis</name>
    <dbReference type="NCBI Taxonomy" id="393250"/>
    <lineage>
        <taxon>Bacteria</taxon>
        <taxon>Bacillati</taxon>
        <taxon>Bacillota</taxon>
        <taxon>Bacilli</taxon>
        <taxon>Bacillales</taxon>
        <taxon>Paenibacillaceae</taxon>
        <taxon>Paenibacillus</taxon>
    </lineage>
</organism>
<evidence type="ECO:0000313" key="2">
    <source>
        <dbReference type="Proteomes" id="UP001597493"/>
    </source>
</evidence>
<evidence type="ECO:0000313" key="1">
    <source>
        <dbReference type="EMBL" id="MFD2663666.1"/>
    </source>
</evidence>
<accession>A0ABW5R4J4</accession>
<dbReference type="RefSeq" id="WP_379280149.1">
    <property type="nucleotide sequence ID" value="NZ_JBHUGT010000022.1"/>
</dbReference>
<comment type="caution">
    <text evidence="1">The sequence shown here is derived from an EMBL/GenBank/DDBJ whole genome shotgun (WGS) entry which is preliminary data.</text>
</comment>
<gene>
    <name evidence="1" type="ORF">ACFSW5_25830</name>
</gene>